<keyword evidence="8 9" id="KW-0472">Membrane</keyword>
<feature type="transmembrane region" description="Helical" evidence="9">
    <location>
        <begin position="148"/>
        <end position="166"/>
    </location>
</feature>
<keyword evidence="6 9" id="KW-0812">Transmembrane</keyword>
<dbReference type="InterPro" id="IPR026046">
    <property type="entry name" value="UBIAD1"/>
</dbReference>
<dbReference type="EMBL" id="JBDKXB010000001">
    <property type="protein sequence ID" value="MEY6430984.1"/>
    <property type="molecule type" value="Genomic_DNA"/>
</dbReference>
<reference evidence="10 11" key="1">
    <citation type="submission" date="2024-05" db="EMBL/GenBank/DDBJ databases">
        <title>Genome Sequence and Characterization of the New Strain Purple Sulfur Bacterium of Genus Thioalkalicoccus.</title>
        <authorList>
            <person name="Bryantseva I.A."/>
            <person name="Kyndt J.A."/>
            <person name="Imhoff J.F."/>
        </authorList>
    </citation>
    <scope>NUCLEOTIDE SEQUENCE [LARGE SCALE GENOMIC DNA]</scope>
    <source>
        <strain evidence="10 11">Um2</strain>
    </source>
</reference>
<feature type="transmembrane region" description="Helical" evidence="9">
    <location>
        <begin position="92"/>
        <end position="112"/>
    </location>
</feature>
<feature type="transmembrane region" description="Helical" evidence="9">
    <location>
        <begin position="243"/>
        <end position="263"/>
    </location>
</feature>
<gene>
    <name evidence="10" type="ORF">ABC977_01020</name>
</gene>
<feature type="transmembrane region" description="Helical" evidence="9">
    <location>
        <begin position="172"/>
        <end position="195"/>
    </location>
</feature>
<feature type="transmembrane region" description="Helical" evidence="9">
    <location>
        <begin position="284"/>
        <end position="303"/>
    </location>
</feature>
<dbReference type="Proteomes" id="UP001564408">
    <property type="component" value="Unassembled WGS sequence"/>
</dbReference>
<evidence type="ECO:0000256" key="7">
    <source>
        <dbReference type="ARBA" id="ARBA00022989"/>
    </source>
</evidence>
<keyword evidence="4" id="KW-1003">Cell membrane</keyword>
<dbReference type="Gene3D" id="1.10.357.140">
    <property type="entry name" value="UbiA prenyltransferase"/>
    <property type="match status" value="1"/>
</dbReference>
<accession>A0ABV4BAK3</accession>
<keyword evidence="3" id="KW-0474">Menaquinone biosynthesis</keyword>
<keyword evidence="7 9" id="KW-1133">Transmembrane helix</keyword>
<keyword evidence="5" id="KW-0808">Transferase</keyword>
<dbReference type="InterPro" id="IPR000537">
    <property type="entry name" value="UbiA_prenyltransferase"/>
</dbReference>
<evidence type="ECO:0000313" key="10">
    <source>
        <dbReference type="EMBL" id="MEY6430984.1"/>
    </source>
</evidence>
<dbReference type="Pfam" id="PF01040">
    <property type="entry name" value="UbiA"/>
    <property type="match status" value="1"/>
</dbReference>
<dbReference type="InterPro" id="IPR044878">
    <property type="entry name" value="UbiA_sf"/>
</dbReference>
<proteinExistence type="predicted"/>
<feature type="transmembrane region" description="Helical" evidence="9">
    <location>
        <begin position="38"/>
        <end position="57"/>
    </location>
</feature>
<dbReference type="PANTHER" id="PTHR13929:SF0">
    <property type="entry name" value="UBIA PRENYLTRANSFERASE DOMAIN-CONTAINING PROTEIN 1"/>
    <property type="match status" value="1"/>
</dbReference>
<feature type="transmembrane region" description="Helical" evidence="9">
    <location>
        <begin position="118"/>
        <end position="136"/>
    </location>
</feature>
<keyword evidence="11" id="KW-1185">Reference proteome</keyword>
<dbReference type="RefSeq" id="WP_369665362.1">
    <property type="nucleotide sequence ID" value="NZ_JBDKXB010000001.1"/>
</dbReference>
<evidence type="ECO:0000256" key="8">
    <source>
        <dbReference type="ARBA" id="ARBA00023136"/>
    </source>
</evidence>
<dbReference type="CDD" id="cd13962">
    <property type="entry name" value="PT_UbiA_UBIAD1"/>
    <property type="match status" value="1"/>
</dbReference>
<evidence type="ECO:0000256" key="4">
    <source>
        <dbReference type="ARBA" id="ARBA00022475"/>
    </source>
</evidence>
<comment type="caution">
    <text evidence="10">The sequence shown here is derived from an EMBL/GenBank/DDBJ whole genome shotgun (WGS) entry which is preliminary data.</text>
</comment>
<comment type="pathway">
    <text evidence="2">Quinol/quinone metabolism; menaquinone biosynthesis.</text>
</comment>
<dbReference type="PANTHER" id="PTHR13929">
    <property type="entry name" value="1,4-DIHYDROXY-2-NAPHTHOATE OCTAPRENYLTRANSFERASE"/>
    <property type="match status" value="1"/>
</dbReference>
<evidence type="ECO:0000313" key="11">
    <source>
        <dbReference type="Proteomes" id="UP001564408"/>
    </source>
</evidence>
<comment type="subcellular location">
    <subcellularLocation>
        <location evidence="1">Membrane</location>
        <topology evidence="1">Multi-pass membrane protein</topology>
    </subcellularLocation>
</comment>
<evidence type="ECO:0000256" key="3">
    <source>
        <dbReference type="ARBA" id="ARBA00022428"/>
    </source>
</evidence>
<evidence type="ECO:0000256" key="5">
    <source>
        <dbReference type="ARBA" id="ARBA00022679"/>
    </source>
</evidence>
<feature type="transmembrane region" description="Helical" evidence="9">
    <location>
        <begin position="216"/>
        <end position="237"/>
    </location>
</feature>
<name>A0ABV4BAK3_9GAMM</name>
<evidence type="ECO:0000256" key="6">
    <source>
        <dbReference type="ARBA" id="ARBA00022692"/>
    </source>
</evidence>
<feature type="transmembrane region" description="Helical" evidence="9">
    <location>
        <begin position="12"/>
        <end position="32"/>
    </location>
</feature>
<evidence type="ECO:0000256" key="9">
    <source>
        <dbReference type="SAM" id="Phobius"/>
    </source>
</evidence>
<organism evidence="10 11">
    <name type="scientific">Thioalkalicoccus limnaeus</name>
    <dbReference type="NCBI Taxonomy" id="120681"/>
    <lineage>
        <taxon>Bacteria</taxon>
        <taxon>Pseudomonadati</taxon>
        <taxon>Pseudomonadota</taxon>
        <taxon>Gammaproteobacteria</taxon>
        <taxon>Chromatiales</taxon>
        <taxon>Chromatiaceae</taxon>
        <taxon>Thioalkalicoccus</taxon>
    </lineage>
</organism>
<evidence type="ECO:0000256" key="1">
    <source>
        <dbReference type="ARBA" id="ARBA00004141"/>
    </source>
</evidence>
<evidence type="ECO:0000256" key="2">
    <source>
        <dbReference type="ARBA" id="ARBA00004863"/>
    </source>
</evidence>
<protein>
    <submittedName>
        <fullName evidence="10">Prenyltransferase</fullName>
    </submittedName>
</protein>
<sequence length="305" mass="32489">MIRVWWLAARPGSLIKVVLPVAIGLAVGAAGTGSLEPVLIAAGLLFALFAQLMIIFMNDYADADADRLHTRLFPQLIDPRVVPLGLLDRQDLLKAGLLVIGLQITLCLALAAAFERPLAPVFGVASVFFMWAYSFPPIRLNYRGRGELLETLTIGGGLVWFGFYLYTGDLALPLLAVGPVLLLALASSLISTLKHQPADRVTGKRTLSVLLGGERARVIALAATVGSVLLCTGYILGGIYHPASALLTVVLPALFVAAALREFKTADPDHLTSLASFKGSLHRAIYVSNLGIIVGLIFGTPLLSW</sequence>